<accession>A0A671Q342</accession>
<evidence type="ECO:0000313" key="3">
    <source>
        <dbReference type="Ensembl" id="ENSSANP00000065980.1"/>
    </source>
</evidence>
<dbReference type="GO" id="GO:0008296">
    <property type="term" value="F:3'-5'-DNA exonuclease activity"/>
    <property type="evidence" value="ECO:0007669"/>
    <property type="project" value="TreeGrafter"/>
</dbReference>
<protein>
    <submittedName>
        <fullName evidence="3">Uncharacterized protein</fullName>
    </submittedName>
</protein>
<dbReference type="InterPro" id="IPR032466">
    <property type="entry name" value="Metal_Hydrolase"/>
</dbReference>
<name>A0A671Q342_9TELE</name>
<dbReference type="PANTHER" id="PTHR10060:SF15">
    <property type="entry name" value="DEOXYRIBONUCLEASE TATDN1"/>
    <property type="match status" value="1"/>
</dbReference>
<dbReference type="Proteomes" id="UP000472260">
    <property type="component" value="Unassembled WGS sequence"/>
</dbReference>
<sequence length="219" mass="24447">ALRNACRFYFSTSAKHQNDQLQIHRGVYRGTQKHEGNDMSAKLVIYKSYVVRMRLMVFIITGGNLEDSLRLEEFFSTVGCHPTHCAEFDQQGSGQYLASLTDLSLGDRQKVIAVGECGLGNHIITSHHIMVHSFDGSQRDAAALLDLDLCLSLDLFITDSLSVSVCVCVCVWEDALIVVVCLISRQVLEVMAGVRDEDPLDLAETIYNNTTRLFFKHTS</sequence>
<dbReference type="Ensembl" id="ENSSANT00000070137.1">
    <property type="protein sequence ID" value="ENSSANP00000065980.1"/>
    <property type="gene ID" value="ENSSANG00000032909.1"/>
</dbReference>
<proteinExistence type="inferred from homology"/>
<reference evidence="3" key="2">
    <citation type="submission" date="2025-09" db="UniProtKB">
        <authorList>
            <consortium name="Ensembl"/>
        </authorList>
    </citation>
    <scope>IDENTIFICATION</scope>
</reference>
<dbReference type="Gene3D" id="3.20.20.140">
    <property type="entry name" value="Metal-dependent hydrolases"/>
    <property type="match status" value="2"/>
</dbReference>
<dbReference type="SUPFAM" id="SSF51556">
    <property type="entry name" value="Metallo-dependent hydrolases"/>
    <property type="match status" value="1"/>
</dbReference>
<keyword evidence="2" id="KW-0378">Hydrolase</keyword>
<dbReference type="AlphaFoldDB" id="A0A671Q342"/>
<evidence type="ECO:0000256" key="1">
    <source>
        <dbReference type="ARBA" id="ARBA00009275"/>
    </source>
</evidence>
<evidence type="ECO:0000256" key="2">
    <source>
        <dbReference type="ARBA" id="ARBA00022801"/>
    </source>
</evidence>
<reference evidence="3" key="1">
    <citation type="submission" date="2025-08" db="UniProtKB">
        <authorList>
            <consortium name="Ensembl"/>
        </authorList>
    </citation>
    <scope>IDENTIFICATION</scope>
</reference>
<organism evidence="3 4">
    <name type="scientific">Sinocyclocheilus anshuiensis</name>
    <dbReference type="NCBI Taxonomy" id="1608454"/>
    <lineage>
        <taxon>Eukaryota</taxon>
        <taxon>Metazoa</taxon>
        <taxon>Chordata</taxon>
        <taxon>Craniata</taxon>
        <taxon>Vertebrata</taxon>
        <taxon>Euteleostomi</taxon>
        <taxon>Actinopterygii</taxon>
        <taxon>Neopterygii</taxon>
        <taxon>Teleostei</taxon>
        <taxon>Ostariophysi</taxon>
        <taxon>Cypriniformes</taxon>
        <taxon>Cyprinidae</taxon>
        <taxon>Cyprininae</taxon>
        <taxon>Sinocyclocheilus</taxon>
    </lineage>
</organism>
<dbReference type="InterPro" id="IPR050891">
    <property type="entry name" value="TatD-type_Hydrolase"/>
</dbReference>
<dbReference type="GO" id="GO:0005829">
    <property type="term" value="C:cytosol"/>
    <property type="evidence" value="ECO:0007669"/>
    <property type="project" value="TreeGrafter"/>
</dbReference>
<evidence type="ECO:0000313" key="4">
    <source>
        <dbReference type="Proteomes" id="UP000472260"/>
    </source>
</evidence>
<dbReference type="PANTHER" id="PTHR10060">
    <property type="entry name" value="TATD FAMILY DEOXYRIBONUCLEASE"/>
    <property type="match status" value="1"/>
</dbReference>
<keyword evidence="4" id="KW-1185">Reference proteome</keyword>
<comment type="similarity">
    <text evidence="1">Belongs to the metallo-dependent hydrolases superfamily. TatD-type hydrolase family.</text>
</comment>